<organism evidence="1 2">
    <name type="scientific">Paraperlucidibaca baekdonensis</name>
    <dbReference type="NCBI Taxonomy" id="748120"/>
    <lineage>
        <taxon>Bacteria</taxon>
        <taxon>Pseudomonadati</taxon>
        <taxon>Pseudomonadota</taxon>
        <taxon>Gammaproteobacteria</taxon>
        <taxon>Moraxellales</taxon>
        <taxon>Moraxellaceae</taxon>
        <taxon>Paraperlucidibaca</taxon>
    </lineage>
</organism>
<accession>A0A3E0H2R1</accession>
<keyword evidence="2" id="KW-1185">Reference proteome</keyword>
<comment type="caution">
    <text evidence="1">The sequence shown here is derived from an EMBL/GenBank/DDBJ whole genome shotgun (WGS) entry which is preliminary data.</text>
</comment>
<dbReference type="OrthoDB" id="9784466at2"/>
<dbReference type="RefSeq" id="WP_116208266.1">
    <property type="nucleotide sequence ID" value="NZ_QUNR01000003.1"/>
</dbReference>
<dbReference type="SUPFAM" id="SSF56784">
    <property type="entry name" value="HAD-like"/>
    <property type="match status" value="1"/>
</dbReference>
<dbReference type="Gene3D" id="1.20.1440.100">
    <property type="entry name" value="SG protein - dephosphorylation function"/>
    <property type="match status" value="1"/>
</dbReference>
<dbReference type="InterPro" id="IPR036412">
    <property type="entry name" value="HAD-like_sf"/>
</dbReference>
<dbReference type="InterPro" id="IPR006385">
    <property type="entry name" value="HAD_hydro_SerB1"/>
</dbReference>
<dbReference type="Gene3D" id="3.40.50.1000">
    <property type="entry name" value="HAD superfamily/HAD-like"/>
    <property type="match status" value="1"/>
</dbReference>
<dbReference type="AlphaFoldDB" id="A0A3E0H2R1"/>
<protein>
    <submittedName>
        <fullName evidence="1">Phosphatidylglycerophosphatase C</fullName>
    </submittedName>
</protein>
<dbReference type="Pfam" id="PF12710">
    <property type="entry name" value="HAD"/>
    <property type="match status" value="1"/>
</dbReference>
<evidence type="ECO:0000313" key="2">
    <source>
        <dbReference type="Proteomes" id="UP000256774"/>
    </source>
</evidence>
<proteinExistence type="predicted"/>
<dbReference type="NCBIfam" id="TIGR01490">
    <property type="entry name" value="HAD-SF-IB-hyp1"/>
    <property type="match status" value="1"/>
</dbReference>
<sequence length="203" mass="23251">MTVIVKQPTIVAFDFDGTLTRGESFFRWLWFVTPWWKFIGYFLRCLPVLLAYVTRLMSNDRAKARVIRIFLRGRMRHPLEVRSRDFATQQIAKTLRPEAMARLRHHQKQGHHCVLVSATLALYLRPWAELHGFEAVLATELGADADGRLSGQMATPNCYGPEKAVRLKAHFGVDRIFAAYGDSRGDQEMLAMAEHGFLKFNGL</sequence>
<dbReference type="EMBL" id="QUNR01000003">
    <property type="protein sequence ID" value="REH37647.1"/>
    <property type="molecule type" value="Genomic_DNA"/>
</dbReference>
<gene>
    <name evidence="1" type="ORF">DFR26_1426</name>
</gene>
<dbReference type="InterPro" id="IPR023214">
    <property type="entry name" value="HAD_sf"/>
</dbReference>
<dbReference type="InterPro" id="IPR050582">
    <property type="entry name" value="HAD-like_SerB"/>
</dbReference>
<evidence type="ECO:0000313" key="1">
    <source>
        <dbReference type="EMBL" id="REH37647.1"/>
    </source>
</evidence>
<name>A0A3E0H2R1_9GAMM</name>
<reference evidence="1 2" key="1">
    <citation type="submission" date="2018-08" db="EMBL/GenBank/DDBJ databases">
        <title>Genomic Encyclopedia of Type Strains, Phase IV (KMG-IV): sequencing the most valuable type-strain genomes for metagenomic binning, comparative biology and taxonomic classification.</title>
        <authorList>
            <person name="Goeker M."/>
        </authorList>
    </citation>
    <scope>NUCLEOTIDE SEQUENCE [LARGE SCALE GENOMIC DNA]</scope>
    <source>
        <strain evidence="1 2">DSM 26022</strain>
    </source>
</reference>
<dbReference type="Proteomes" id="UP000256774">
    <property type="component" value="Unassembled WGS sequence"/>
</dbReference>
<dbReference type="NCBIfam" id="TIGR01488">
    <property type="entry name" value="HAD-SF-IB"/>
    <property type="match status" value="1"/>
</dbReference>
<dbReference type="PANTHER" id="PTHR43344">
    <property type="entry name" value="PHOSPHOSERINE PHOSPHATASE"/>
    <property type="match status" value="1"/>
</dbReference>